<protein>
    <submittedName>
        <fullName evidence="2">Uncharacterized protein</fullName>
    </submittedName>
</protein>
<accession>A0A565C5J4</accession>
<dbReference type="EMBL" id="CABITT030000006">
    <property type="protein sequence ID" value="VVB08847.1"/>
    <property type="molecule type" value="Genomic_DNA"/>
</dbReference>
<organism evidence="2 3">
    <name type="scientific">Arabis nemorensis</name>
    <dbReference type="NCBI Taxonomy" id="586526"/>
    <lineage>
        <taxon>Eukaryota</taxon>
        <taxon>Viridiplantae</taxon>
        <taxon>Streptophyta</taxon>
        <taxon>Embryophyta</taxon>
        <taxon>Tracheophyta</taxon>
        <taxon>Spermatophyta</taxon>
        <taxon>Magnoliopsida</taxon>
        <taxon>eudicotyledons</taxon>
        <taxon>Gunneridae</taxon>
        <taxon>Pentapetalae</taxon>
        <taxon>rosids</taxon>
        <taxon>malvids</taxon>
        <taxon>Brassicales</taxon>
        <taxon>Brassicaceae</taxon>
        <taxon>Arabideae</taxon>
        <taxon>Arabis</taxon>
    </lineage>
</organism>
<name>A0A565C5J4_9BRAS</name>
<gene>
    <name evidence="2" type="ORF">ANE_LOCUS19291</name>
</gene>
<feature type="compositionally biased region" description="Low complexity" evidence="1">
    <location>
        <begin position="47"/>
        <end position="61"/>
    </location>
</feature>
<comment type="caution">
    <text evidence="2">The sequence shown here is derived from an EMBL/GenBank/DDBJ whole genome shotgun (WGS) entry which is preliminary data.</text>
</comment>
<feature type="compositionally biased region" description="Low complexity" evidence="1">
    <location>
        <begin position="73"/>
        <end position="93"/>
    </location>
</feature>
<reference evidence="2" key="1">
    <citation type="submission" date="2019-07" db="EMBL/GenBank/DDBJ databases">
        <authorList>
            <person name="Dittberner H."/>
        </authorList>
    </citation>
    <scope>NUCLEOTIDE SEQUENCE [LARGE SCALE GENOMIC DNA]</scope>
</reference>
<sequence length="116" mass="12470">MPSSSRHDDIEDEFFDLQPASHTSVPLIMVSVDQLDSGDTTPNIDGLSSNSSPSPLTTSPTHVTQDDVISSRTPDSPSLSPIIDTSSSSSSSLHTPQVELVTWNHWAKDVVLELVL</sequence>
<proteinExistence type="predicted"/>
<evidence type="ECO:0000313" key="3">
    <source>
        <dbReference type="Proteomes" id="UP000489600"/>
    </source>
</evidence>
<keyword evidence="3" id="KW-1185">Reference proteome</keyword>
<feature type="region of interest" description="Disordered" evidence="1">
    <location>
        <begin position="33"/>
        <end position="94"/>
    </location>
</feature>
<dbReference type="AlphaFoldDB" id="A0A565C5J4"/>
<dbReference type="Proteomes" id="UP000489600">
    <property type="component" value="Unassembled WGS sequence"/>
</dbReference>
<evidence type="ECO:0000313" key="2">
    <source>
        <dbReference type="EMBL" id="VVB08847.1"/>
    </source>
</evidence>
<evidence type="ECO:0000256" key="1">
    <source>
        <dbReference type="SAM" id="MobiDB-lite"/>
    </source>
</evidence>